<gene>
    <name evidence="4" type="ORF">IAA16_06200</name>
</gene>
<feature type="domain" description="Insertion element IS150 protein InsJ-like helix-turn-helix" evidence="3">
    <location>
        <begin position="23"/>
        <end position="61"/>
    </location>
</feature>
<dbReference type="SUPFAM" id="SSF46689">
    <property type="entry name" value="Homeodomain-like"/>
    <property type="match status" value="2"/>
</dbReference>
<evidence type="ECO:0000256" key="1">
    <source>
        <dbReference type="ARBA" id="ARBA00038232"/>
    </source>
</evidence>
<reference evidence="4" key="2">
    <citation type="submission" date="2021-04" db="EMBL/GenBank/DDBJ databases">
        <authorList>
            <person name="Gilroy R."/>
        </authorList>
    </citation>
    <scope>NUCLEOTIDE SEQUENCE</scope>
    <source>
        <strain evidence="4">Gambia15-2214</strain>
    </source>
</reference>
<dbReference type="Pfam" id="PF13518">
    <property type="entry name" value="HTH_28"/>
    <property type="match status" value="2"/>
</dbReference>
<evidence type="ECO:0000259" key="3">
    <source>
        <dbReference type="Pfam" id="PF13518"/>
    </source>
</evidence>
<proteinExistence type="inferred from homology"/>
<evidence type="ECO:0000256" key="2">
    <source>
        <dbReference type="SAM" id="MobiDB-lite"/>
    </source>
</evidence>
<feature type="domain" description="Insertion element IS150 protein InsJ-like helix-turn-helix" evidence="3">
    <location>
        <begin position="74"/>
        <end position="125"/>
    </location>
</feature>
<reference evidence="4" key="1">
    <citation type="journal article" date="2021" name="PeerJ">
        <title>Extensive microbial diversity within the chicken gut microbiome revealed by metagenomics and culture.</title>
        <authorList>
            <person name="Gilroy R."/>
            <person name="Ravi A."/>
            <person name="Getino M."/>
            <person name="Pursley I."/>
            <person name="Horton D.L."/>
            <person name="Alikhan N.F."/>
            <person name="Baker D."/>
            <person name="Gharbi K."/>
            <person name="Hall N."/>
            <person name="Watson M."/>
            <person name="Adriaenssens E.M."/>
            <person name="Foster-Nyarko E."/>
            <person name="Jarju S."/>
            <person name="Secka A."/>
            <person name="Antonio M."/>
            <person name="Oren A."/>
            <person name="Chaudhuri R.R."/>
            <person name="La Ragione R."/>
            <person name="Hildebrand F."/>
            <person name="Pallen M.J."/>
        </authorList>
    </citation>
    <scope>NUCLEOTIDE SEQUENCE</scope>
    <source>
        <strain evidence="4">Gambia15-2214</strain>
    </source>
</reference>
<feature type="compositionally biased region" description="Basic residues" evidence="2">
    <location>
        <begin position="178"/>
        <end position="188"/>
    </location>
</feature>
<sequence length="188" mass="22225">MDKKSSILGGAFLMSKYTEELKKQIVLEHKIKHYGVRVLQRKYGIPRSLIRQWIAQYELNGKFTEPTRRFSGEFKLKVLNYQQEHNLSNLATALIFGITNQGTICAWRKKYITGGTQALFQKQGRYSKMPKKSLIPNKPREEWTKDEELAYLRMENAYLKKYMALVQEDEKKKQQQKKDRKKSKLSEN</sequence>
<dbReference type="InterPro" id="IPR055247">
    <property type="entry name" value="InsJ-like_HTH"/>
</dbReference>
<dbReference type="PANTHER" id="PTHR33795">
    <property type="entry name" value="INSERTION ELEMENT IS150 PROTEIN INSJ"/>
    <property type="match status" value="1"/>
</dbReference>
<name>A0A9E2L2N1_9SPIR</name>
<comment type="similarity">
    <text evidence="1">Belongs to the IS150/IS1296 orfA family.</text>
</comment>
<dbReference type="InterPro" id="IPR052057">
    <property type="entry name" value="IS150/IS1296_orfA-like"/>
</dbReference>
<dbReference type="InterPro" id="IPR009057">
    <property type="entry name" value="Homeodomain-like_sf"/>
</dbReference>
<evidence type="ECO:0000313" key="4">
    <source>
        <dbReference type="EMBL" id="MBU3850140.1"/>
    </source>
</evidence>
<dbReference type="PANTHER" id="PTHR33795:SF1">
    <property type="entry name" value="INSERTION ELEMENT IS150 PROTEIN INSJ"/>
    <property type="match status" value="1"/>
</dbReference>
<evidence type="ECO:0000313" key="5">
    <source>
        <dbReference type="Proteomes" id="UP000823914"/>
    </source>
</evidence>
<feature type="region of interest" description="Disordered" evidence="2">
    <location>
        <begin position="169"/>
        <end position="188"/>
    </location>
</feature>
<accession>A0A9E2L2N1</accession>
<dbReference type="AlphaFoldDB" id="A0A9E2L2N1"/>
<comment type="caution">
    <text evidence="4">The sequence shown here is derived from an EMBL/GenBank/DDBJ whole genome shotgun (WGS) entry which is preliminary data.</text>
</comment>
<dbReference type="Proteomes" id="UP000823914">
    <property type="component" value="Unassembled WGS sequence"/>
</dbReference>
<organism evidence="4 5">
    <name type="scientific">Candidatus Treponema excrementipullorum</name>
    <dbReference type="NCBI Taxonomy" id="2838768"/>
    <lineage>
        <taxon>Bacteria</taxon>
        <taxon>Pseudomonadati</taxon>
        <taxon>Spirochaetota</taxon>
        <taxon>Spirochaetia</taxon>
        <taxon>Spirochaetales</taxon>
        <taxon>Treponemataceae</taxon>
        <taxon>Treponema</taxon>
    </lineage>
</organism>
<dbReference type="EMBL" id="JAHLFV010000148">
    <property type="protein sequence ID" value="MBU3850140.1"/>
    <property type="molecule type" value="Genomic_DNA"/>
</dbReference>
<protein>
    <submittedName>
        <fullName evidence="4">Transposase</fullName>
    </submittedName>
</protein>